<dbReference type="GeneID" id="59311709"/>
<sequence>MILPSLSNIREAPEDYGLQVYEQSFSLQSPSRAIQDRACARYDHVYPYLVNQHSQIGDESGRKSQFLSCSGAVTTDVVEKQIPRLDNNQEVITLSIESADDGAVERSMLQGEMSAQLDFFADDRVGDSVKFINCDQFIGKYGGRYCEAGVDDPTTESDTRKSRMFYELNTWDPLGSSPWKRGAEGGELNGTFYGDMLVLSQITRLVNPNAELRHYGDDVKKALAARVAILDYLIPDGYGRFFHPQIPLHEMIASLVTYEIMKDHQARIGYAVWTHPPENTSYKVKPSPTHSHENTYKKDQPDGNCWGKSDGIGCSVFLEGEGCKMKGHDMWDWYQKIRKDGEKSKKCGEVGYEDGCTLKIDFVTGCNNHG</sequence>
<dbReference type="SUPFAM" id="SSF52266">
    <property type="entry name" value="SGNH hydrolase"/>
    <property type="match status" value="1"/>
</dbReference>
<reference evidence="1 2" key="1">
    <citation type="submission" date="2020-05" db="EMBL/GenBank/DDBJ databases">
        <title>Identification and distribution of gene clusters putatively required for synthesis of sphingolipid metabolism inhibitors in phylogenetically diverse species of the filamentous fungus Fusarium.</title>
        <authorList>
            <person name="Kim H.-S."/>
            <person name="Busman M."/>
            <person name="Brown D.W."/>
            <person name="Divon H."/>
            <person name="Uhlig S."/>
            <person name="Proctor R.H."/>
        </authorList>
    </citation>
    <scope>NUCLEOTIDE SEQUENCE [LARGE SCALE GENOMIC DNA]</scope>
    <source>
        <strain evidence="1 2">NRRL 66333</strain>
    </source>
</reference>
<evidence type="ECO:0000313" key="2">
    <source>
        <dbReference type="Proteomes" id="UP000547976"/>
    </source>
</evidence>
<proteinExistence type="predicted"/>
<dbReference type="Proteomes" id="UP000547976">
    <property type="component" value="Unassembled WGS sequence"/>
</dbReference>
<dbReference type="OrthoDB" id="5097583at2759"/>
<accession>A0A8H5P1A4</accession>
<dbReference type="EMBL" id="JAAOAV010000256">
    <property type="protein sequence ID" value="KAF5586149.1"/>
    <property type="molecule type" value="Genomic_DNA"/>
</dbReference>
<comment type="caution">
    <text evidence="1">The sequence shown here is derived from an EMBL/GenBank/DDBJ whole genome shotgun (WGS) entry which is preliminary data.</text>
</comment>
<gene>
    <name evidence="1" type="ORF">FSUBG_12223</name>
</gene>
<evidence type="ECO:0000313" key="1">
    <source>
        <dbReference type="EMBL" id="KAF5586149.1"/>
    </source>
</evidence>
<dbReference type="InterPro" id="IPR036514">
    <property type="entry name" value="SGNH_hydro_sf"/>
</dbReference>
<dbReference type="InterPro" id="IPR029167">
    <property type="entry name" value="Mug117"/>
</dbReference>
<dbReference type="AlphaFoldDB" id="A0A8H5P1A4"/>
<name>A0A8H5P1A4_GIBSU</name>
<dbReference type="RefSeq" id="XP_036532309.1">
    <property type="nucleotide sequence ID" value="XM_036676991.1"/>
</dbReference>
<keyword evidence="2" id="KW-1185">Reference proteome</keyword>
<organism evidence="1 2">
    <name type="scientific">Gibberella subglutinans</name>
    <name type="common">Fusarium subglutinans</name>
    <dbReference type="NCBI Taxonomy" id="42677"/>
    <lineage>
        <taxon>Eukaryota</taxon>
        <taxon>Fungi</taxon>
        <taxon>Dikarya</taxon>
        <taxon>Ascomycota</taxon>
        <taxon>Pezizomycotina</taxon>
        <taxon>Sordariomycetes</taxon>
        <taxon>Hypocreomycetidae</taxon>
        <taxon>Hypocreales</taxon>
        <taxon>Nectriaceae</taxon>
        <taxon>Fusarium</taxon>
        <taxon>Fusarium fujikuroi species complex</taxon>
    </lineage>
</organism>
<dbReference type="Pfam" id="PF15474">
    <property type="entry name" value="MU117"/>
    <property type="match status" value="1"/>
</dbReference>
<dbReference type="Gene3D" id="3.40.50.1110">
    <property type="entry name" value="SGNH hydrolase"/>
    <property type="match status" value="1"/>
</dbReference>
<protein>
    <submittedName>
        <fullName evidence="1">Fibronectin type III domain protein</fullName>
    </submittedName>
</protein>